<dbReference type="AlphaFoldDB" id="A0A6A7AGB7"/>
<organism evidence="2 3">
    <name type="scientific">Ophiobolus disseminans</name>
    <dbReference type="NCBI Taxonomy" id="1469910"/>
    <lineage>
        <taxon>Eukaryota</taxon>
        <taxon>Fungi</taxon>
        <taxon>Dikarya</taxon>
        <taxon>Ascomycota</taxon>
        <taxon>Pezizomycotina</taxon>
        <taxon>Dothideomycetes</taxon>
        <taxon>Pleosporomycetidae</taxon>
        <taxon>Pleosporales</taxon>
        <taxon>Pleosporineae</taxon>
        <taxon>Phaeosphaeriaceae</taxon>
        <taxon>Ophiobolus</taxon>
    </lineage>
</organism>
<keyword evidence="1" id="KW-0472">Membrane</keyword>
<sequence>MSEVPKGTHLSQSLSFVLPLHLPLLLLLCYSLYINFQFLFVNFILSPCVSSFYFYVRSLTKSSCNSALIMNEPQRPTSELLSVMFSSGSRILHKSSIVDRNKKTPSLVQEMVLSPRLR</sequence>
<evidence type="ECO:0000313" key="3">
    <source>
        <dbReference type="Proteomes" id="UP000799424"/>
    </source>
</evidence>
<feature type="transmembrane region" description="Helical" evidence="1">
    <location>
        <begin position="39"/>
        <end position="56"/>
    </location>
</feature>
<gene>
    <name evidence="2" type="ORF">CC86DRAFT_88645</name>
</gene>
<feature type="transmembrane region" description="Helical" evidence="1">
    <location>
        <begin position="12"/>
        <end position="33"/>
    </location>
</feature>
<name>A0A6A7AGB7_9PLEO</name>
<dbReference type="Proteomes" id="UP000799424">
    <property type="component" value="Unassembled WGS sequence"/>
</dbReference>
<protein>
    <submittedName>
        <fullName evidence="2">Uncharacterized protein</fullName>
    </submittedName>
</protein>
<keyword evidence="1" id="KW-0812">Transmembrane</keyword>
<accession>A0A6A7AGB7</accession>
<proteinExistence type="predicted"/>
<dbReference type="EMBL" id="MU006217">
    <property type="protein sequence ID" value="KAF2832350.1"/>
    <property type="molecule type" value="Genomic_DNA"/>
</dbReference>
<evidence type="ECO:0000256" key="1">
    <source>
        <dbReference type="SAM" id="Phobius"/>
    </source>
</evidence>
<keyword evidence="3" id="KW-1185">Reference proteome</keyword>
<keyword evidence="1" id="KW-1133">Transmembrane helix</keyword>
<evidence type="ECO:0000313" key="2">
    <source>
        <dbReference type="EMBL" id="KAF2832350.1"/>
    </source>
</evidence>
<reference evidence="2" key="1">
    <citation type="journal article" date="2020" name="Stud. Mycol.">
        <title>101 Dothideomycetes genomes: a test case for predicting lifestyles and emergence of pathogens.</title>
        <authorList>
            <person name="Haridas S."/>
            <person name="Albert R."/>
            <person name="Binder M."/>
            <person name="Bloem J."/>
            <person name="Labutti K."/>
            <person name="Salamov A."/>
            <person name="Andreopoulos B."/>
            <person name="Baker S."/>
            <person name="Barry K."/>
            <person name="Bills G."/>
            <person name="Bluhm B."/>
            <person name="Cannon C."/>
            <person name="Castanera R."/>
            <person name="Culley D."/>
            <person name="Daum C."/>
            <person name="Ezra D."/>
            <person name="Gonzalez J."/>
            <person name="Henrissat B."/>
            <person name="Kuo A."/>
            <person name="Liang C."/>
            <person name="Lipzen A."/>
            <person name="Lutzoni F."/>
            <person name="Magnuson J."/>
            <person name="Mondo S."/>
            <person name="Nolan M."/>
            <person name="Ohm R."/>
            <person name="Pangilinan J."/>
            <person name="Park H.-J."/>
            <person name="Ramirez L."/>
            <person name="Alfaro M."/>
            <person name="Sun H."/>
            <person name="Tritt A."/>
            <person name="Yoshinaga Y."/>
            <person name="Zwiers L.-H."/>
            <person name="Turgeon B."/>
            <person name="Goodwin S."/>
            <person name="Spatafora J."/>
            <person name="Crous P."/>
            <person name="Grigoriev I."/>
        </authorList>
    </citation>
    <scope>NUCLEOTIDE SEQUENCE</scope>
    <source>
        <strain evidence="2">CBS 113818</strain>
    </source>
</reference>